<dbReference type="Pfam" id="PF00023">
    <property type="entry name" value="Ank"/>
    <property type="match status" value="1"/>
</dbReference>
<sequence>MALNDIVFTGQRPIVGVGHHFVVYASPFAKLDEIPERVAKVQGELYCIKSPNLERSQDDARFRREYYLTVLQELRVMSHPNLLNHENIIGILGFDFQEDYDDHRLTWPLLFVEYAEFGTLDAFQTDVGRLHPHLARNLLLDIALALEGLHNCNIIHGDVKSENVLVCGHPERQYIAKLCDFGMSVISPPLSEQHYMPGLTWLWSAPEVKQQLTVSGMKQTDVYSFGLTVWRVSSHHPDPFKLLPPMGTSASNDRDFLDQVKTSPNFPNAVIQSLSGLNGFEFATYVIAMTLSPKPNERSLQAVIGSLSSNGFNRAEMSAKAMNSQNLDEQSPQLVMSTLIEAFPRDIAASFQGRPSVIYSLFEDLNEIAFSGAPLAMAANALLFGLIISPAIQLGNKSPGNQLRVLHRACTLGSESHRAIAHLFCVSNQLRSDNILQISWLEDAAWGGSLFARLTLLEYFPEEFKEWTLKIENSATEDSSEKQLLAYCRTGNLSRVHKLLDQGASALSDWDEPGVLHLLATHLDPDIIPLLHRLISAGAELDHWEGNSDDDDLVLGRCHGTPLHWAVLHHNIPLLQQLIELDKQPQVANLERALWIATVMHFADALEMLRDWAISASIRFDPDWLYKLQIIAAAHLEYHLPRRLQHQNKSDIAMSQTFEMLFTMYSPTKAQLISPQGLFNFGLVSNDVAFVRYLVHRFDIPKSIRIPDENKDTLLACSIMCGFVEIFELLYERGIIALSHRTCADKFTGIQGCLAVRQRNPIFVQRYIEWGCWVDELGDTENSEWTPFGMAVQCGLYEVAGLLLRHGANKDAATGWLGGTTPLFRLLHTWPDVPISRVKYLLEELPGQGFGHVSFIGWPANGANILYCFSMAVWSHYRNGYKFGGTMKYILSRLGDRSLINQMDRSGCTALNMAARGGNLEVVRILIEAGADVNGGQAISPLNAAMEWRDKWARAEHEAMQGQVLGEQRHATKIRLRAEELIHLLRVHGARERGFAENQQLMMRSLANGEMKLPSMESRARRGSNTVVSLYGPHQCYPWIPCPFANGNHPPPQNKAPPSRLSILSQNLPSGETSPWGRDASTLVPRPATSPYSSQGHPYHQRMSFHNPSSPSPNYQPPNQGPMTSRWTLPGMPQAQLNSEPYSPPSNVAGSARDSPCESSSQWLPPSTAPAPIPHPREPLFEQPPSQPGRCSESILARLKTKLAFLRQPNNDDLYSMNGVTIPNPLSESTRERVVEILQSEFSQPIVLLYHATGIEQVIDIAIIESVVADFLGSELMRGMELMFVPELEEDGKSLWMHVFHNSVKSSS</sequence>
<gene>
    <name evidence="4" type="ORF">BCR34DRAFT_667325</name>
</gene>
<feature type="compositionally biased region" description="Polar residues" evidence="2">
    <location>
        <begin position="1062"/>
        <end position="1073"/>
    </location>
</feature>
<dbReference type="SMART" id="SM00220">
    <property type="entry name" value="S_TKc"/>
    <property type="match status" value="1"/>
</dbReference>
<dbReference type="InterPro" id="IPR036770">
    <property type="entry name" value="Ankyrin_rpt-contain_sf"/>
</dbReference>
<dbReference type="CDD" id="cd00180">
    <property type="entry name" value="PKc"/>
    <property type="match status" value="1"/>
</dbReference>
<feature type="region of interest" description="Disordered" evidence="2">
    <location>
        <begin position="1050"/>
        <end position="1191"/>
    </location>
</feature>
<organism evidence="4 5">
    <name type="scientific">Clohesyomyces aquaticus</name>
    <dbReference type="NCBI Taxonomy" id="1231657"/>
    <lineage>
        <taxon>Eukaryota</taxon>
        <taxon>Fungi</taxon>
        <taxon>Dikarya</taxon>
        <taxon>Ascomycota</taxon>
        <taxon>Pezizomycotina</taxon>
        <taxon>Dothideomycetes</taxon>
        <taxon>Pleosporomycetidae</taxon>
        <taxon>Pleosporales</taxon>
        <taxon>Lindgomycetaceae</taxon>
        <taxon>Clohesyomyces</taxon>
    </lineage>
</organism>
<dbReference type="PROSITE" id="PS50011">
    <property type="entry name" value="PROTEIN_KINASE_DOM"/>
    <property type="match status" value="1"/>
</dbReference>
<feature type="compositionally biased region" description="Pro residues" evidence="2">
    <location>
        <begin position="1110"/>
        <end position="1120"/>
    </location>
</feature>
<evidence type="ECO:0000256" key="1">
    <source>
        <dbReference type="PROSITE-ProRule" id="PRU00023"/>
    </source>
</evidence>
<evidence type="ECO:0000313" key="4">
    <source>
        <dbReference type="EMBL" id="ORY03749.1"/>
    </source>
</evidence>
<dbReference type="SUPFAM" id="SSF48403">
    <property type="entry name" value="Ankyrin repeat"/>
    <property type="match status" value="2"/>
</dbReference>
<proteinExistence type="predicted"/>
<evidence type="ECO:0000313" key="5">
    <source>
        <dbReference type="Proteomes" id="UP000193144"/>
    </source>
</evidence>
<dbReference type="GO" id="GO:0005524">
    <property type="term" value="F:ATP binding"/>
    <property type="evidence" value="ECO:0007669"/>
    <property type="project" value="InterPro"/>
</dbReference>
<dbReference type="PROSITE" id="PS50297">
    <property type="entry name" value="ANK_REP_REGION"/>
    <property type="match status" value="1"/>
</dbReference>
<dbReference type="Gene3D" id="1.25.40.20">
    <property type="entry name" value="Ankyrin repeat-containing domain"/>
    <property type="match status" value="3"/>
</dbReference>
<dbReference type="InterPro" id="IPR008271">
    <property type="entry name" value="Ser/Thr_kinase_AS"/>
</dbReference>
<dbReference type="InterPro" id="IPR002110">
    <property type="entry name" value="Ankyrin_rpt"/>
</dbReference>
<protein>
    <recommendedName>
        <fullName evidence="3">Protein kinase domain-containing protein</fullName>
    </recommendedName>
</protein>
<feature type="compositionally biased region" description="Polar residues" evidence="2">
    <location>
        <begin position="1135"/>
        <end position="1149"/>
    </location>
</feature>
<dbReference type="PROSITE" id="PS50088">
    <property type="entry name" value="ANK_REPEAT"/>
    <property type="match status" value="1"/>
</dbReference>
<dbReference type="Gene3D" id="1.10.510.10">
    <property type="entry name" value="Transferase(Phosphotransferase) domain 1"/>
    <property type="match status" value="1"/>
</dbReference>
<dbReference type="SMART" id="SM00248">
    <property type="entry name" value="ANK"/>
    <property type="match status" value="5"/>
</dbReference>
<dbReference type="STRING" id="1231657.A0A1Y1Z0K6"/>
<dbReference type="PANTHER" id="PTHR24359">
    <property type="entry name" value="SERINE/THREONINE-PROTEIN KINASE SBK1"/>
    <property type="match status" value="1"/>
</dbReference>
<keyword evidence="5" id="KW-1185">Reference proteome</keyword>
<keyword evidence="1" id="KW-0040">ANK repeat</keyword>
<dbReference type="EMBL" id="MCFA01000143">
    <property type="protein sequence ID" value="ORY03749.1"/>
    <property type="molecule type" value="Genomic_DNA"/>
</dbReference>
<evidence type="ECO:0000256" key="2">
    <source>
        <dbReference type="SAM" id="MobiDB-lite"/>
    </source>
</evidence>
<dbReference type="Proteomes" id="UP000193144">
    <property type="component" value="Unassembled WGS sequence"/>
</dbReference>
<dbReference type="PANTHER" id="PTHR24359:SF1">
    <property type="entry name" value="INHIBITOR OF NUCLEAR FACTOR KAPPA-B KINASE EPSILON SUBUNIT HOMOLOG 1-RELATED"/>
    <property type="match status" value="1"/>
</dbReference>
<dbReference type="GO" id="GO:0004674">
    <property type="term" value="F:protein serine/threonine kinase activity"/>
    <property type="evidence" value="ECO:0007669"/>
    <property type="project" value="TreeGrafter"/>
</dbReference>
<reference evidence="4 5" key="1">
    <citation type="submission" date="2016-07" db="EMBL/GenBank/DDBJ databases">
        <title>Pervasive Adenine N6-methylation of Active Genes in Fungi.</title>
        <authorList>
            <consortium name="DOE Joint Genome Institute"/>
            <person name="Mondo S.J."/>
            <person name="Dannebaum R.O."/>
            <person name="Kuo R.C."/>
            <person name="Labutti K."/>
            <person name="Haridas S."/>
            <person name="Kuo A."/>
            <person name="Salamov A."/>
            <person name="Ahrendt S.R."/>
            <person name="Lipzen A."/>
            <person name="Sullivan W."/>
            <person name="Andreopoulos W.B."/>
            <person name="Clum A."/>
            <person name="Lindquist E."/>
            <person name="Daum C."/>
            <person name="Ramamoorthy G.K."/>
            <person name="Gryganskyi A."/>
            <person name="Culley D."/>
            <person name="Magnuson J.K."/>
            <person name="James T.Y."/>
            <person name="O'Malley M.A."/>
            <person name="Stajich J.E."/>
            <person name="Spatafora J.W."/>
            <person name="Visel A."/>
            <person name="Grigoriev I.V."/>
        </authorList>
    </citation>
    <scope>NUCLEOTIDE SEQUENCE [LARGE SCALE GENOMIC DNA]</scope>
    <source>
        <strain evidence="4 5">CBS 115471</strain>
    </source>
</reference>
<dbReference type="InterPro" id="IPR000719">
    <property type="entry name" value="Prot_kinase_dom"/>
</dbReference>
<comment type="caution">
    <text evidence="4">The sequence shown here is derived from an EMBL/GenBank/DDBJ whole genome shotgun (WGS) entry which is preliminary data.</text>
</comment>
<dbReference type="Pfam" id="PF00069">
    <property type="entry name" value="Pkinase"/>
    <property type="match status" value="1"/>
</dbReference>
<feature type="repeat" description="ANK" evidence="1">
    <location>
        <begin position="906"/>
        <end position="938"/>
    </location>
</feature>
<evidence type="ECO:0000259" key="3">
    <source>
        <dbReference type="PROSITE" id="PS50011"/>
    </source>
</evidence>
<dbReference type="OrthoDB" id="626167at2759"/>
<feature type="domain" description="Protein kinase" evidence="3">
    <location>
        <begin position="9"/>
        <end position="313"/>
    </location>
</feature>
<name>A0A1Y1Z0K6_9PLEO</name>
<dbReference type="SUPFAM" id="SSF56112">
    <property type="entry name" value="Protein kinase-like (PK-like)"/>
    <property type="match status" value="1"/>
</dbReference>
<dbReference type="InterPro" id="IPR011009">
    <property type="entry name" value="Kinase-like_dom_sf"/>
</dbReference>
<dbReference type="PROSITE" id="PS00108">
    <property type="entry name" value="PROTEIN_KINASE_ST"/>
    <property type="match status" value="1"/>
</dbReference>
<accession>A0A1Y1Z0K6</accession>